<name>A0A178TPZ1_9BACL</name>
<sequence>MSGEVLSQSEIDALLAALSAGEMDADELKKEEAEKKVKVYDFKRALRFSKDQIRSLTRIHENFARLLTTFFSAQLRTYVQISVVSADQLPYEEFIRSIPKMTILTVFEVPPLDGRVLLEVNPNIAYAMLDRVLGGRGVSLNKIENLTEIETKIMSNLFEKAFSNLREAWESVVDIDPMLIDFEVNPQFLQMVSPNETVVVISLNTQIGDTSGMINICIPHVVLEPIIPKLSVHYWMQTQKKAREPEEVATLQKRLKQTKVPMIAELGTSTISIQEFLQLSVGDVIQLDQTVRDPLVIKVGDVPKFIGQPGKMNKRLAVQILDVIKGEDGDDE</sequence>
<keyword evidence="8" id="KW-0472">Membrane</keyword>
<evidence type="ECO:0000256" key="2">
    <source>
        <dbReference type="ARBA" id="ARBA00004202"/>
    </source>
</evidence>
<evidence type="ECO:0000256" key="7">
    <source>
        <dbReference type="ARBA" id="ARBA00022779"/>
    </source>
</evidence>
<dbReference type="PANTHER" id="PTHR30034">
    <property type="entry name" value="FLAGELLAR MOTOR SWITCH PROTEIN FLIM"/>
    <property type="match status" value="1"/>
</dbReference>
<dbReference type="Pfam" id="PF01052">
    <property type="entry name" value="FliMN_C"/>
    <property type="match status" value="1"/>
</dbReference>
<dbReference type="OrthoDB" id="9806941at2"/>
<evidence type="ECO:0000256" key="4">
    <source>
        <dbReference type="ARBA" id="ARBA00021898"/>
    </source>
</evidence>
<dbReference type="InterPro" id="IPR001689">
    <property type="entry name" value="Flag_FliM"/>
</dbReference>
<dbReference type="PIRSF" id="PIRSF002888">
    <property type="entry name" value="FliM"/>
    <property type="match status" value="1"/>
</dbReference>
<dbReference type="EMBL" id="LUCQ01000178">
    <property type="protein sequence ID" value="OAO76172.1"/>
    <property type="molecule type" value="Genomic_DNA"/>
</dbReference>
<dbReference type="GO" id="GO:0071978">
    <property type="term" value="P:bacterial-type flagellum-dependent swarming motility"/>
    <property type="evidence" value="ECO:0007669"/>
    <property type="project" value="TreeGrafter"/>
</dbReference>
<dbReference type="Proteomes" id="UP000078336">
    <property type="component" value="Unassembled WGS sequence"/>
</dbReference>
<dbReference type="PANTHER" id="PTHR30034:SF6">
    <property type="entry name" value="YOP PROTEINS TRANSLOCATION PROTEIN Q"/>
    <property type="match status" value="1"/>
</dbReference>
<gene>
    <name evidence="10" type="ORF">TAF16_2786</name>
</gene>
<dbReference type="CDD" id="cd17908">
    <property type="entry name" value="FliM"/>
    <property type="match status" value="1"/>
</dbReference>
<keyword evidence="10" id="KW-0282">Flagellum</keyword>
<dbReference type="GO" id="GO:0003774">
    <property type="term" value="F:cytoskeletal motor activity"/>
    <property type="evidence" value="ECO:0007669"/>
    <property type="project" value="InterPro"/>
</dbReference>
<evidence type="ECO:0000256" key="1">
    <source>
        <dbReference type="ARBA" id="ARBA00004117"/>
    </source>
</evidence>
<dbReference type="Gene3D" id="2.30.330.10">
    <property type="entry name" value="SpoA-like"/>
    <property type="match status" value="1"/>
</dbReference>
<dbReference type="SUPFAM" id="SSF101801">
    <property type="entry name" value="Surface presentation of antigens (SPOA)"/>
    <property type="match status" value="1"/>
</dbReference>
<dbReference type="PRINTS" id="PR00955">
    <property type="entry name" value="FLGMOTORFLIM"/>
</dbReference>
<comment type="caution">
    <text evidence="10">The sequence shown here is derived from an EMBL/GenBank/DDBJ whole genome shotgun (WGS) entry which is preliminary data.</text>
</comment>
<dbReference type="PATRIC" id="fig|33934.6.peg.83"/>
<reference evidence="10 11" key="1">
    <citation type="submission" date="2016-03" db="EMBL/GenBank/DDBJ databases">
        <title>Spore heat resistance.</title>
        <authorList>
            <person name="Boekhorst J."/>
            <person name="Berendsen E.M."/>
            <person name="Wells-Bennik M.H."/>
            <person name="Kuipers O.P."/>
        </authorList>
    </citation>
    <scope>NUCLEOTIDE SEQUENCE [LARGE SCALE GENOMIC DNA]</scope>
    <source>
        <strain evidence="10 11">AF16</strain>
    </source>
</reference>
<dbReference type="InterPro" id="IPR028976">
    <property type="entry name" value="CheC-like_sf"/>
</dbReference>
<dbReference type="SUPFAM" id="SSF103039">
    <property type="entry name" value="CheC-like"/>
    <property type="match status" value="1"/>
</dbReference>
<proteinExistence type="inferred from homology"/>
<dbReference type="GO" id="GO:0005886">
    <property type="term" value="C:plasma membrane"/>
    <property type="evidence" value="ECO:0007669"/>
    <property type="project" value="UniProtKB-SubCell"/>
</dbReference>
<comment type="subcellular location">
    <subcellularLocation>
        <location evidence="1">Bacterial flagellum basal body</location>
    </subcellularLocation>
    <subcellularLocation>
        <location evidence="2">Cell membrane</location>
        <topology evidence="2">Peripheral membrane protein</topology>
    </subcellularLocation>
</comment>
<evidence type="ECO:0000313" key="11">
    <source>
        <dbReference type="Proteomes" id="UP000078336"/>
    </source>
</evidence>
<evidence type="ECO:0000256" key="5">
    <source>
        <dbReference type="ARBA" id="ARBA00022475"/>
    </source>
</evidence>
<dbReference type="AlphaFoldDB" id="A0A178TPZ1"/>
<evidence type="ECO:0000256" key="9">
    <source>
        <dbReference type="ARBA" id="ARBA00023143"/>
    </source>
</evidence>
<protein>
    <recommendedName>
        <fullName evidence="4">Flagellar motor switch protein FliM</fullName>
    </recommendedName>
</protein>
<accession>A0A178TPZ1</accession>
<evidence type="ECO:0000313" key="10">
    <source>
        <dbReference type="EMBL" id="OAO76172.1"/>
    </source>
</evidence>
<dbReference type="GO" id="GO:0050918">
    <property type="term" value="P:positive chemotaxis"/>
    <property type="evidence" value="ECO:0007669"/>
    <property type="project" value="TreeGrafter"/>
</dbReference>
<keyword evidence="5" id="KW-1003">Cell membrane</keyword>
<dbReference type="GO" id="GO:0009425">
    <property type="term" value="C:bacterial-type flagellum basal body"/>
    <property type="evidence" value="ECO:0007669"/>
    <property type="project" value="UniProtKB-SubCell"/>
</dbReference>
<evidence type="ECO:0000256" key="3">
    <source>
        <dbReference type="ARBA" id="ARBA00011049"/>
    </source>
</evidence>
<dbReference type="Gene3D" id="3.40.1550.10">
    <property type="entry name" value="CheC-like"/>
    <property type="match status" value="1"/>
</dbReference>
<evidence type="ECO:0000256" key="6">
    <source>
        <dbReference type="ARBA" id="ARBA00022500"/>
    </source>
</evidence>
<dbReference type="Pfam" id="PF02154">
    <property type="entry name" value="FliM"/>
    <property type="match status" value="1"/>
</dbReference>
<keyword evidence="10" id="KW-0966">Cell projection</keyword>
<keyword evidence="7" id="KW-0283">Flagellar rotation</keyword>
<keyword evidence="10" id="KW-0969">Cilium</keyword>
<dbReference type="NCBIfam" id="TIGR01397">
    <property type="entry name" value="fliM_switch"/>
    <property type="match status" value="1"/>
</dbReference>
<comment type="similarity">
    <text evidence="3">Belongs to the FliM family.</text>
</comment>
<dbReference type="RefSeq" id="WP_064214582.1">
    <property type="nucleotide sequence ID" value="NZ_CP021838.1"/>
</dbReference>
<keyword evidence="9" id="KW-0975">Bacterial flagellum</keyword>
<keyword evidence="6" id="KW-0145">Chemotaxis</keyword>
<organism evidence="10 11">
    <name type="scientific">Anoxybacillus flavithermus</name>
    <dbReference type="NCBI Taxonomy" id="33934"/>
    <lineage>
        <taxon>Bacteria</taxon>
        <taxon>Bacillati</taxon>
        <taxon>Bacillota</taxon>
        <taxon>Bacilli</taxon>
        <taxon>Bacillales</taxon>
        <taxon>Anoxybacillaceae</taxon>
        <taxon>Anoxybacillus</taxon>
    </lineage>
</organism>
<evidence type="ECO:0000256" key="8">
    <source>
        <dbReference type="ARBA" id="ARBA00023136"/>
    </source>
</evidence>
<dbReference type="InterPro" id="IPR036429">
    <property type="entry name" value="SpoA-like_sf"/>
</dbReference>
<dbReference type="InterPro" id="IPR001543">
    <property type="entry name" value="FliN-like_C"/>
</dbReference>
<keyword evidence="11" id="KW-1185">Reference proteome</keyword>